<protein>
    <submittedName>
        <fullName evidence="2">Uncharacterized protein</fullName>
    </submittedName>
</protein>
<organism evidence="2 3">
    <name type="scientific">Paraconiothyrium brasiliense</name>
    <dbReference type="NCBI Taxonomy" id="300254"/>
    <lineage>
        <taxon>Eukaryota</taxon>
        <taxon>Fungi</taxon>
        <taxon>Dikarya</taxon>
        <taxon>Ascomycota</taxon>
        <taxon>Pezizomycotina</taxon>
        <taxon>Dothideomycetes</taxon>
        <taxon>Pleosporomycetidae</taxon>
        <taxon>Pleosporales</taxon>
        <taxon>Massarineae</taxon>
        <taxon>Didymosphaeriaceae</taxon>
        <taxon>Paraconiothyrium</taxon>
    </lineage>
</organism>
<accession>A0ABR3QYS4</accession>
<feature type="region of interest" description="Disordered" evidence="1">
    <location>
        <begin position="257"/>
        <end position="301"/>
    </location>
</feature>
<evidence type="ECO:0000256" key="1">
    <source>
        <dbReference type="SAM" id="MobiDB-lite"/>
    </source>
</evidence>
<dbReference type="EMBL" id="JAKJXO020000013">
    <property type="protein sequence ID" value="KAL1597044.1"/>
    <property type="molecule type" value="Genomic_DNA"/>
</dbReference>
<comment type="caution">
    <text evidence="2">The sequence shown here is derived from an EMBL/GenBank/DDBJ whole genome shotgun (WGS) entry which is preliminary data.</text>
</comment>
<gene>
    <name evidence="2" type="ORF">SLS60_008626</name>
</gene>
<evidence type="ECO:0000313" key="2">
    <source>
        <dbReference type="EMBL" id="KAL1597044.1"/>
    </source>
</evidence>
<keyword evidence="3" id="KW-1185">Reference proteome</keyword>
<name>A0ABR3QYS4_9PLEO</name>
<reference evidence="2 3" key="1">
    <citation type="submission" date="2024-02" db="EMBL/GenBank/DDBJ databases">
        <title>De novo assembly and annotation of 12 fungi associated with fruit tree decline syndrome in Ontario, Canada.</title>
        <authorList>
            <person name="Sulman M."/>
            <person name="Ellouze W."/>
            <person name="Ilyukhin E."/>
        </authorList>
    </citation>
    <scope>NUCLEOTIDE SEQUENCE [LARGE SCALE GENOMIC DNA]</scope>
    <source>
        <strain evidence="2 3">M42-189</strain>
    </source>
</reference>
<sequence length="301" mass="33470">MFLALCLMTSEPLPDYFLQHLKEEKLKDNDFEIMFYTLLNRVCALRAQQKHAGFVSDAMVKDAKTILQQFDDWHPEFPSWVMPPGHRGFKKDGTAPGVNMAATPGGDKAHRFIWVAMSWLIMHTARLLVYDTLVIYYRAQQAIIPSPQTEEALQRATTAQLDLAQDIQDTVEFYLETLITSQATTRSIGAHMLMMPISVLLGLSTTGPETFAWIARTASRIAEVFAMKQGKIIADFLMKGWKGETFALSPVSKLPSRTNTLDLAGEGSEGTGTPEERGPLTPSPTPDPKIQVGPDILISQK</sequence>
<evidence type="ECO:0000313" key="3">
    <source>
        <dbReference type="Proteomes" id="UP001521785"/>
    </source>
</evidence>
<proteinExistence type="predicted"/>
<dbReference type="Proteomes" id="UP001521785">
    <property type="component" value="Unassembled WGS sequence"/>
</dbReference>